<evidence type="ECO:0000313" key="1">
    <source>
        <dbReference type="EMBL" id="KAJ7381340.1"/>
    </source>
</evidence>
<comment type="caution">
    <text evidence="1">The sequence shown here is derived from an EMBL/GenBank/DDBJ whole genome shotgun (WGS) entry which is preliminary data.</text>
</comment>
<keyword evidence="2" id="KW-1185">Reference proteome</keyword>
<organism evidence="1 2">
    <name type="scientific">Desmophyllum pertusum</name>
    <dbReference type="NCBI Taxonomy" id="174260"/>
    <lineage>
        <taxon>Eukaryota</taxon>
        <taxon>Metazoa</taxon>
        <taxon>Cnidaria</taxon>
        <taxon>Anthozoa</taxon>
        <taxon>Hexacorallia</taxon>
        <taxon>Scleractinia</taxon>
        <taxon>Caryophylliina</taxon>
        <taxon>Caryophylliidae</taxon>
        <taxon>Desmophyllum</taxon>
    </lineage>
</organism>
<name>A0A9W9ZHB6_9CNID</name>
<dbReference type="OrthoDB" id="6156608at2759"/>
<sequence>MLLANGSSLSFLGQRHFAIPFGGEQVIHDVWVAEIQLVGIIGMWLNVGQQLPRCARVAAQVTTIIQAKSEGLVPAKLIDPCGKTSLTMTHGEERFNKKSQLLVAKTLVDLTNDDIPRRLLNPTDQPQTVY</sequence>
<accession>A0A9W9ZHB6</accession>
<reference evidence="1" key="1">
    <citation type="submission" date="2023-01" db="EMBL/GenBank/DDBJ databases">
        <title>Genome assembly of the deep-sea coral Lophelia pertusa.</title>
        <authorList>
            <person name="Herrera S."/>
            <person name="Cordes E."/>
        </authorList>
    </citation>
    <scope>NUCLEOTIDE SEQUENCE</scope>
    <source>
        <strain evidence="1">USNM1676648</strain>
        <tissue evidence="1">Polyp</tissue>
    </source>
</reference>
<evidence type="ECO:0000313" key="2">
    <source>
        <dbReference type="Proteomes" id="UP001163046"/>
    </source>
</evidence>
<gene>
    <name evidence="1" type="ORF">OS493_001465</name>
</gene>
<dbReference type="Proteomes" id="UP001163046">
    <property type="component" value="Unassembled WGS sequence"/>
</dbReference>
<dbReference type="EMBL" id="MU826350">
    <property type="protein sequence ID" value="KAJ7381340.1"/>
    <property type="molecule type" value="Genomic_DNA"/>
</dbReference>
<protein>
    <submittedName>
        <fullName evidence="1">Uncharacterized protein</fullName>
    </submittedName>
</protein>
<dbReference type="AlphaFoldDB" id="A0A9W9ZHB6"/>
<proteinExistence type="predicted"/>